<keyword evidence="2" id="KW-0812">Transmembrane</keyword>
<gene>
    <name evidence="3" type="ORF">BJ979_002272</name>
</gene>
<dbReference type="Proteomes" id="UP000553888">
    <property type="component" value="Unassembled WGS sequence"/>
</dbReference>
<keyword evidence="2" id="KW-1133">Transmembrane helix</keyword>
<feature type="transmembrane region" description="Helical" evidence="2">
    <location>
        <begin position="45"/>
        <end position="64"/>
    </location>
</feature>
<feature type="compositionally biased region" description="Low complexity" evidence="1">
    <location>
        <begin position="7"/>
        <end position="32"/>
    </location>
</feature>
<keyword evidence="4" id="KW-1185">Reference proteome</keyword>
<protein>
    <recommendedName>
        <fullName evidence="5">DUF2993 domain-containing protein</fullName>
    </recommendedName>
</protein>
<reference evidence="3 4" key="1">
    <citation type="submission" date="2020-07" db="EMBL/GenBank/DDBJ databases">
        <title>Sequencing the genomes of 1000 actinobacteria strains.</title>
        <authorList>
            <person name="Klenk H.-P."/>
        </authorList>
    </citation>
    <scope>NUCLEOTIDE SEQUENCE [LARGE SCALE GENOMIC DNA]</scope>
    <source>
        <strain evidence="3 4">DSM 23141</strain>
    </source>
</reference>
<feature type="region of interest" description="Disordered" evidence="1">
    <location>
        <begin position="1"/>
        <end position="37"/>
    </location>
</feature>
<proteinExistence type="predicted"/>
<evidence type="ECO:0000256" key="2">
    <source>
        <dbReference type="SAM" id="Phobius"/>
    </source>
</evidence>
<keyword evidence="2" id="KW-0472">Membrane</keyword>
<sequence length="288" mass="28753">MTDPADRPAGAPADDGAPTPSAPAVSSPSLEPSTPPRARRRGRRILIGVIAAIVVVLVALVIVAETAGRSIAAGVVREKVVAALDQDPDSRVDVDLGGGSLVLQALSGQVDRVTVDLPDAKVAAVTGPLHLEASGVPIRGGGTADRVAATFTVDSEQAAGFSDYFRSAGFDSVTFAGDRARLGTSLSLLGQRIPVSVDVGVGAAGGALVFTPTTVDIAGSSIDLADVADSPFGGALAKYIGPKTYCVNEQLPNGIGLQSAVMKGGDVTLRFGGRDVALAGGSAKGACS</sequence>
<organism evidence="3 4">
    <name type="scientific">Schumannella luteola</name>
    <dbReference type="NCBI Taxonomy" id="472059"/>
    <lineage>
        <taxon>Bacteria</taxon>
        <taxon>Bacillati</taxon>
        <taxon>Actinomycetota</taxon>
        <taxon>Actinomycetes</taxon>
        <taxon>Micrococcales</taxon>
        <taxon>Microbacteriaceae</taxon>
        <taxon>Schumannella</taxon>
    </lineage>
</organism>
<name>A0A852Y9K7_9MICO</name>
<dbReference type="RefSeq" id="WP_179567956.1">
    <property type="nucleotide sequence ID" value="NZ_JACBZY010000001.1"/>
</dbReference>
<dbReference type="AlphaFoldDB" id="A0A852Y9K7"/>
<evidence type="ECO:0000313" key="4">
    <source>
        <dbReference type="Proteomes" id="UP000553888"/>
    </source>
</evidence>
<evidence type="ECO:0000313" key="3">
    <source>
        <dbReference type="EMBL" id="NYG99646.1"/>
    </source>
</evidence>
<comment type="caution">
    <text evidence="3">The sequence shown here is derived from an EMBL/GenBank/DDBJ whole genome shotgun (WGS) entry which is preliminary data.</text>
</comment>
<dbReference type="EMBL" id="JACBZY010000001">
    <property type="protein sequence ID" value="NYG99646.1"/>
    <property type="molecule type" value="Genomic_DNA"/>
</dbReference>
<evidence type="ECO:0000256" key="1">
    <source>
        <dbReference type="SAM" id="MobiDB-lite"/>
    </source>
</evidence>
<accession>A0A852Y9K7</accession>
<dbReference type="Pfam" id="PF11209">
    <property type="entry name" value="LmeA"/>
    <property type="match status" value="1"/>
</dbReference>
<evidence type="ECO:0008006" key="5">
    <source>
        <dbReference type="Google" id="ProtNLM"/>
    </source>
</evidence>
<dbReference type="InterPro" id="IPR021373">
    <property type="entry name" value="DUF2993"/>
</dbReference>